<dbReference type="GO" id="GO:0006082">
    <property type="term" value="P:organic acid metabolic process"/>
    <property type="evidence" value="ECO:0007669"/>
    <property type="project" value="TreeGrafter"/>
</dbReference>
<evidence type="ECO:0000256" key="2">
    <source>
        <dbReference type="ARBA" id="ARBA00022723"/>
    </source>
</evidence>
<dbReference type="PANTHER" id="PTHR24300:SF414">
    <property type="entry name" value="CYTOCHROME P450 FAMILY"/>
    <property type="match status" value="1"/>
</dbReference>
<dbReference type="EMBL" id="UYYB01012013">
    <property type="protein sequence ID" value="VDM69373.1"/>
    <property type="molecule type" value="Genomic_DNA"/>
</dbReference>
<evidence type="ECO:0000313" key="6">
    <source>
        <dbReference type="Proteomes" id="UP000270094"/>
    </source>
</evidence>
<keyword evidence="4" id="KW-0503">Monooxygenase</keyword>
<proteinExistence type="inferred from homology"/>
<dbReference type="Gene3D" id="1.10.630.10">
    <property type="entry name" value="Cytochrome P450"/>
    <property type="match status" value="1"/>
</dbReference>
<keyword evidence="4" id="KW-0560">Oxidoreductase</keyword>
<dbReference type="Pfam" id="PF00067">
    <property type="entry name" value="p450"/>
    <property type="match status" value="1"/>
</dbReference>
<dbReference type="InterPro" id="IPR002401">
    <property type="entry name" value="Cyt_P450_E_grp-I"/>
</dbReference>
<dbReference type="Proteomes" id="UP000270094">
    <property type="component" value="Unassembled WGS sequence"/>
</dbReference>
<evidence type="ECO:0008006" key="7">
    <source>
        <dbReference type="Google" id="ProtNLM"/>
    </source>
</evidence>
<dbReference type="GO" id="GO:0005506">
    <property type="term" value="F:iron ion binding"/>
    <property type="evidence" value="ECO:0007669"/>
    <property type="project" value="InterPro"/>
</dbReference>
<dbReference type="PANTHER" id="PTHR24300">
    <property type="entry name" value="CYTOCHROME P450 508A4-RELATED"/>
    <property type="match status" value="1"/>
</dbReference>
<dbReference type="PRINTS" id="PR00463">
    <property type="entry name" value="EP450I"/>
</dbReference>
<dbReference type="InterPro" id="IPR050182">
    <property type="entry name" value="Cytochrome_P450_fam2"/>
</dbReference>
<protein>
    <recommendedName>
        <fullName evidence="7">Cytochrome P450</fullName>
    </recommendedName>
</protein>
<dbReference type="OrthoDB" id="2789670at2759"/>
<keyword evidence="3" id="KW-0408">Iron</keyword>
<sequence length="267" mass="30827">MYFAFSVCEFFQKLGGVNGVVQIDGPKWREQRRFSLHVLRDFGVGRALMEGKIMDEVNAFATYLCENQGQVTMNSPIAVCVGNVINNMLFGMRFPQGSAEMHRLHSLLDKQSRLVINPLMGLYIAAPWTTDIPLLNTKWNDLMAIRSQLYDFLQKQIDDHRVRLAHGDPIEDDFTFTYMREMEDRRQNDGEMGFFDDCQMKMLLLDLFFAGMETTVTTLKWAFLMITVNIDIQRKVQEELDNKCTGNRVTLADRPRLPYTQAVINVS</sequence>
<accession>A0A3P7INK9</accession>
<dbReference type="GO" id="GO:0016712">
    <property type="term" value="F:oxidoreductase activity, acting on paired donors, with incorporation or reduction of molecular oxygen, reduced flavin or flavoprotein as one donor, and incorporation of one atom of oxygen"/>
    <property type="evidence" value="ECO:0007669"/>
    <property type="project" value="TreeGrafter"/>
</dbReference>
<reference evidence="5 6" key="1">
    <citation type="submission" date="2018-11" db="EMBL/GenBank/DDBJ databases">
        <authorList>
            <consortium name="Pathogen Informatics"/>
        </authorList>
    </citation>
    <scope>NUCLEOTIDE SEQUENCE [LARGE SCALE GENOMIC DNA]</scope>
</reference>
<dbReference type="SUPFAM" id="SSF48264">
    <property type="entry name" value="Cytochrome P450"/>
    <property type="match status" value="1"/>
</dbReference>
<dbReference type="GO" id="GO:0006805">
    <property type="term" value="P:xenobiotic metabolic process"/>
    <property type="evidence" value="ECO:0007669"/>
    <property type="project" value="TreeGrafter"/>
</dbReference>
<organism evidence="5 6">
    <name type="scientific">Strongylus vulgaris</name>
    <name type="common">Blood worm</name>
    <dbReference type="NCBI Taxonomy" id="40348"/>
    <lineage>
        <taxon>Eukaryota</taxon>
        <taxon>Metazoa</taxon>
        <taxon>Ecdysozoa</taxon>
        <taxon>Nematoda</taxon>
        <taxon>Chromadorea</taxon>
        <taxon>Rhabditida</taxon>
        <taxon>Rhabditina</taxon>
        <taxon>Rhabditomorpha</taxon>
        <taxon>Strongyloidea</taxon>
        <taxon>Strongylidae</taxon>
        <taxon>Strongylus</taxon>
    </lineage>
</organism>
<evidence type="ECO:0000256" key="4">
    <source>
        <dbReference type="ARBA" id="ARBA00023033"/>
    </source>
</evidence>
<evidence type="ECO:0000256" key="3">
    <source>
        <dbReference type="ARBA" id="ARBA00023004"/>
    </source>
</evidence>
<evidence type="ECO:0000313" key="5">
    <source>
        <dbReference type="EMBL" id="VDM69373.1"/>
    </source>
</evidence>
<keyword evidence="6" id="KW-1185">Reference proteome</keyword>
<dbReference type="GO" id="GO:0020037">
    <property type="term" value="F:heme binding"/>
    <property type="evidence" value="ECO:0007669"/>
    <property type="project" value="InterPro"/>
</dbReference>
<dbReference type="AlphaFoldDB" id="A0A3P7INK9"/>
<dbReference type="GO" id="GO:0005737">
    <property type="term" value="C:cytoplasm"/>
    <property type="evidence" value="ECO:0007669"/>
    <property type="project" value="TreeGrafter"/>
</dbReference>
<gene>
    <name evidence="5" type="ORF">SVUK_LOCUS4371</name>
</gene>
<dbReference type="InterPro" id="IPR036396">
    <property type="entry name" value="Cyt_P450_sf"/>
</dbReference>
<comment type="similarity">
    <text evidence="1">Belongs to the cytochrome P450 family.</text>
</comment>
<dbReference type="InterPro" id="IPR001128">
    <property type="entry name" value="Cyt_P450"/>
</dbReference>
<keyword evidence="2" id="KW-0479">Metal-binding</keyword>
<name>A0A3P7INK9_STRVU</name>
<evidence type="ECO:0000256" key="1">
    <source>
        <dbReference type="ARBA" id="ARBA00010617"/>
    </source>
</evidence>